<evidence type="ECO:0000256" key="5">
    <source>
        <dbReference type="SAM" id="SignalP"/>
    </source>
</evidence>
<evidence type="ECO:0000259" key="6">
    <source>
        <dbReference type="SMART" id="SM00505"/>
    </source>
</evidence>
<dbReference type="GO" id="GO:0050832">
    <property type="term" value="P:defense response to fungus"/>
    <property type="evidence" value="ECO:0007669"/>
    <property type="project" value="UniProtKB-KW"/>
</dbReference>
<protein>
    <recommendedName>
        <fullName evidence="6">Knottins-like domain-containing protein</fullName>
    </recommendedName>
</protein>
<dbReference type="GO" id="GO:0031640">
    <property type="term" value="P:killing of cells of another organism"/>
    <property type="evidence" value="ECO:0007669"/>
    <property type="project" value="UniProtKB-KW"/>
</dbReference>
<reference evidence="7" key="1">
    <citation type="submission" date="2009-08" db="EMBL/GenBank/DDBJ databases">
        <authorList>
            <person name="Cheung F."/>
            <person name="Xiao Y."/>
            <person name="Chan A."/>
            <person name="Moskal W."/>
            <person name="Town C.D."/>
        </authorList>
    </citation>
    <scope>NUCLEOTIDE SEQUENCE</scope>
</reference>
<accession>C6SYJ3</accession>
<keyword evidence="1" id="KW-0929">Antimicrobial</keyword>
<dbReference type="PRINTS" id="PR00288">
    <property type="entry name" value="PUROTHIONIN"/>
</dbReference>
<dbReference type="InterPro" id="IPR003614">
    <property type="entry name" value="Knottins"/>
</dbReference>
<organism evidence="7">
    <name type="scientific">Glycine max</name>
    <name type="common">Soybean</name>
    <name type="synonym">Glycine hispida</name>
    <dbReference type="NCBI Taxonomy" id="3847"/>
    <lineage>
        <taxon>Eukaryota</taxon>
        <taxon>Viridiplantae</taxon>
        <taxon>Streptophyta</taxon>
        <taxon>Embryophyta</taxon>
        <taxon>Tracheophyta</taxon>
        <taxon>Spermatophyta</taxon>
        <taxon>Magnoliopsida</taxon>
        <taxon>eudicotyledons</taxon>
        <taxon>Gunneridae</taxon>
        <taxon>Pentapetalae</taxon>
        <taxon>rosids</taxon>
        <taxon>fabids</taxon>
        <taxon>Fabales</taxon>
        <taxon>Fabaceae</taxon>
        <taxon>Papilionoideae</taxon>
        <taxon>50 kb inversion clade</taxon>
        <taxon>NPAAA clade</taxon>
        <taxon>indigoferoid/millettioid clade</taxon>
        <taxon>Phaseoleae</taxon>
        <taxon>Glycine</taxon>
        <taxon>Glycine subgen. Soja</taxon>
    </lineage>
</organism>
<dbReference type="InterPro" id="IPR008176">
    <property type="entry name" value="Defensin_plant"/>
</dbReference>
<evidence type="ECO:0000313" key="7">
    <source>
        <dbReference type="EMBL" id="ACU14316.1"/>
    </source>
</evidence>
<dbReference type="AlphaFoldDB" id="C6SYJ3"/>
<sequence length="74" mass="8407">MERKTFGFLFLLLLVLASDVTVKRAEAKDCLTRRHGFQGRCLFDRQCVHVCRSDGFIGGQCRGPLRKCVCSRPC</sequence>
<evidence type="ECO:0000256" key="1">
    <source>
        <dbReference type="ARBA" id="ARBA00022529"/>
    </source>
</evidence>
<feature type="chain" id="PRO_5002970894" description="Knottins-like domain-containing protein" evidence="5">
    <location>
        <begin position="28"/>
        <end position="74"/>
    </location>
</feature>
<dbReference type="EMBL" id="BT090241">
    <property type="protein sequence ID" value="ACU14316.1"/>
    <property type="molecule type" value="mRNA"/>
</dbReference>
<proteinExistence type="evidence at transcript level"/>
<keyword evidence="3 5" id="KW-0732">Signal</keyword>
<dbReference type="PANTHER" id="PTHR33147:SF137">
    <property type="entry name" value="DEFENSIN MTDEF4.7"/>
    <property type="match status" value="1"/>
</dbReference>
<dbReference type="PANTHER" id="PTHR33147">
    <property type="entry name" value="DEFENSIN-LIKE PROTEIN 1"/>
    <property type="match status" value="1"/>
</dbReference>
<keyword evidence="2" id="KW-0295">Fungicide</keyword>
<dbReference type="Gene3D" id="3.30.30.10">
    <property type="entry name" value="Knottin, scorpion toxin-like"/>
    <property type="match status" value="1"/>
</dbReference>
<dbReference type="SUPFAM" id="SSF57095">
    <property type="entry name" value="Scorpion toxin-like"/>
    <property type="match status" value="1"/>
</dbReference>
<keyword evidence="4" id="KW-1015">Disulfide bond</keyword>
<evidence type="ECO:0000256" key="3">
    <source>
        <dbReference type="ARBA" id="ARBA00022729"/>
    </source>
</evidence>
<dbReference type="SMART" id="SM00505">
    <property type="entry name" value="Knot1"/>
    <property type="match status" value="1"/>
</dbReference>
<dbReference type="Pfam" id="PF00304">
    <property type="entry name" value="Gamma-thionin"/>
    <property type="match status" value="1"/>
</dbReference>
<evidence type="ECO:0000256" key="4">
    <source>
        <dbReference type="ARBA" id="ARBA00023157"/>
    </source>
</evidence>
<feature type="domain" description="Knottins-like" evidence="6">
    <location>
        <begin position="29"/>
        <end position="74"/>
    </location>
</feature>
<name>C6SYJ3_SOYBN</name>
<dbReference type="InterPro" id="IPR036574">
    <property type="entry name" value="Scorpion_toxin-like_sf"/>
</dbReference>
<feature type="signal peptide" evidence="5">
    <location>
        <begin position="1"/>
        <end position="27"/>
    </location>
</feature>
<evidence type="ECO:0000256" key="2">
    <source>
        <dbReference type="ARBA" id="ARBA00022577"/>
    </source>
</evidence>
<dbReference type="ExpressionAtlas" id="C6SYJ3">
    <property type="expression patterns" value="baseline and differential"/>
</dbReference>